<feature type="transmembrane region" description="Helical" evidence="1">
    <location>
        <begin position="299"/>
        <end position="317"/>
    </location>
</feature>
<feature type="transmembrane region" description="Helical" evidence="1">
    <location>
        <begin position="119"/>
        <end position="139"/>
    </location>
</feature>
<sequence length="538" mass="56688">MTMNSVLKPRRIPRGVEAAPVDSVDESRRTASNDRTGVMWSLFRITIGLVTTMIIFAVPLCVFPSRFGLISAAFALLFILGLGVVIAMVDMPTVVASAVSAALLQNTLLGLFHGNDGEVGIVVNEAKTILVAAVALVVFYRHGWRSRGNRWLLAILAVYAVVLVVHNAGFNSSFVANARNFALPIALLVVIALSDPVRDLGGQLYSQWLVGVTAAILLVGSLGELSMGTEAWRHFLHADALPGLNSLSETTVFAGFELSRVGGFLMEPVTAGYVATFVVLHGAIIFMRAVRTRQCTRGIVLFSFFVVVSGFSVIILASTKNSLLMIAAGVVSYVFSCVGWSKLWAFICSIAFGIGATFAYTTAVQGIGYIPAALADPVGASGGESTSIHNAGLLSGIYSLASSPLGHGVGSGGNFYRLYNPDISPRDWLGSGGESAVGTYLYQLGLLAVLFLSVMTFVVLPRLTEEATAVLAAFATASFFAESLFGAPVAIPALFFIGLLCGLAPVRTATTAGKKIFWAGGGGKNDSALRPRSAIRSR</sequence>
<keyword evidence="1" id="KW-1133">Transmembrane helix</keyword>
<evidence type="ECO:0008006" key="4">
    <source>
        <dbReference type="Google" id="ProtNLM"/>
    </source>
</evidence>
<feature type="transmembrane region" description="Helical" evidence="1">
    <location>
        <begin position="66"/>
        <end position="87"/>
    </location>
</feature>
<evidence type="ECO:0000313" key="2">
    <source>
        <dbReference type="EMBL" id="QNH96777.1"/>
    </source>
</evidence>
<evidence type="ECO:0000256" key="1">
    <source>
        <dbReference type="SAM" id="Phobius"/>
    </source>
</evidence>
<feature type="transmembrane region" description="Helical" evidence="1">
    <location>
        <begin position="440"/>
        <end position="460"/>
    </location>
</feature>
<feature type="transmembrane region" description="Helical" evidence="1">
    <location>
        <begin position="347"/>
        <end position="370"/>
    </location>
</feature>
<dbReference type="AlphaFoldDB" id="A0A7G7YQK7"/>
<accession>A0A7G7YQK7</accession>
<feature type="transmembrane region" description="Helical" evidence="1">
    <location>
        <begin position="38"/>
        <end position="60"/>
    </location>
</feature>
<keyword evidence="3" id="KW-1185">Reference proteome</keyword>
<organism evidence="2 3">
    <name type="scientific">Corynebacterium anserum</name>
    <dbReference type="NCBI Taxonomy" id="2684406"/>
    <lineage>
        <taxon>Bacteria</taxon>
        <taxon>Bacillati</taxon>
        <taxon>Actinomycetota</taxon>
        <taxon>Actinomycetes</taxon>
        <taxon>Mycobacteriales</taxon>
        <taxon>Corynebacteriaceae</taxon>
        <taxon>Corynebacterium</taxon>
    </lineage>
</organism>
<feature type="transmembrane region" description="Helical" evidence="1">
    <location>
        <begin position="491"/>
        <end position="509"/>
    </location>
</feature>
<feature type="transmembrane region" description="Helical" evidence="1">
    <location>
        <begin position="205"/>
        <end position="223"/>
    </location>
</feature>
<proteinExistence type="predicted"/>
<dbReference type="EMBL" id="CP046883">
    <property type="protein sequence ID" value="QNH96777.1"/>
    <property type="molecule type" value="Genomic_DNA"/>
</dbReference>
<dbReference type="KEGG" id="cans:GP473_09090"/>
<dbReference type="Proteomes" id="UP000515275">
    <property type="component" value="Chromosome"/>
</dbReference>
<name>A0A7G7YQK7_9CORY</name>
<keyword evidence="1" id="KW-0472">Membrane</keyword>
<feature type="transmembrane region" description="Helical" evidence="1">
    <location>
        <begin position="174"/>
        <end position="193"/>
    </location>
</feature>
<dbReference type="RefSeq" id="WP_186276888.1">
    <property type="nucleotide sequence ID" value="NZ_CP046883.1"/>
</dbReference>
<gene>
    <name evidence="2" type="ORF">GP473_09090</name>
</gene>
<protein>
    <recommendedName>
        <fullName evidence="4">O-Antigen ligase</fullName>
    </recommendedName>
</protein>
<keyword evidence="1" id="KW-0812">Transmembrane</keyword>
<reference evidence="2 3" key="1">
    <citation type="submission" date="2019-12" db="EMBL/GenBank/DDBJ databases">
        <title>Corynebacterium sp. nov., isolated from feces of the Anser Albifrons in China.</title>
        <authorList>
            <person name="Liu Q."/>
        </authorList>
    </citation>
    <scope>NUCLEOTIDE SEQUENCE [LARGE SCALE GENOMIC DNA]</scope>
    <source>
        <strain evidence="2 3">23H37-10</strain>
    </source>
</reference>
<evidence type="ECO:0000313" key="3">
    <source>
        <dbReference type="Proteomes" id="UP000515275"/>
    </source>
</evidence>
<feature type="transmembrane region" description="Helical" evidence="1">
    <location>
        <begin position="323"/>
        <end position="340"/>
    </location>
</feature>
<feature type="transmembrane region" description="Helical" evidence="1">
    <location>
        <begin position="270"/>
        <end position="287"/>
    </location>
</feature>
<feature type="transmembrane region" description="Helical" evidence="1">
    <location>
        <begin position="151"/>
        <end position="168"/>
    </location>
</feature>